<evidence type="ECO:0000313" key="2">
    <source>
        <dbReference type="EMBL" id="NYD71755.1"/>
    </source>
</evidence>
<proteinExistence type="predicted"/>
<dbReference type="AlphaFoldDB" id="A0A852SSM4"/>
<gene>
    <name evidence="2" type="ORF">BJ984_002913</name>
</gene>
<dbReference type="Pfam" id="PF11387">
    <property type="entry name" value="DUF2795"/>
    <property type="match status" value="1"/>
</dbReference>
<evidence type="ECO:0008006" key="4">
    <source>
        <dbReference type="Google" id="ProtNLM"/>
    </source>
</evidence>
<dbReference type="Proteomes" id="UP000549913">
    <property type="component" value="Unassembled WGS sequence"/>
</dbReference>
<name>A0A852SSM4_9MICO</name>
<dbReference type="RefSeq" id="WP_179548637.1">
    <property type="nucleotide sequence ID" value="NZ_BSEW01000002.1"/>
</dbReference>
<feature type="region of interest" description="Disordered" evidence="1">
    <location>
        <begin position="45"/>
        <end position="64"/>
    </location>
</feature>
<reference evidence="2 3" key="1">
    <citation type="submission" date="2020-07" db="EMBL/GenBank/DDBJ databases">
        <title>Sequencing the genomes of 1000 actinobacteria strains.</title>
        <authorList>
            <person name="Klenk H.-P."/>
        </authorList>
    </citation>
    <scope>NUCLEOTIDE SEQUENCE [LARGE SCALE GENOMIC DNA]</scope>
    <source>
        <strain evidence="2 3">DSM 26474</strain>
    </source>
</reference>
<sequence length="64" mass="6712">MSDTPNPIQVQKHLGGLDYPASKDDIVAKAEQSGADDTVLEALRGLPDREYDAPTAVSEALSGS</sequence>
<organism evidence="2 3">
    <name type="scientific">Herbiconiux flava</name>
    <dbReference type="NCBI Taxonomy" id="881268"/>
    <lineage>
        <taxon>Bacteria</taxon>
        <taxon>Bacillati</taxon>
        <taxon>Actinomycetota</taxon>
        <taxon>Actinomycetes</taxon>
        <taxon>Micrococcales</taxon>
        <taxon>Microbacteriaceae</taxon>
        <taxon>Herbiconiux</taxon>
    </lineage>
</organism>
<evidence type="ECO:0000313" key="3">
    <source>
        <dbReference type="Proteomes" id="UP000549913"/>
    </source>
</evidence>
<evidence type="ECO:0000256" key="1">
    <source>
        <dbReference type="SAM" id="MobiDB-lite"/>
    </source>
</evidence>
<dbReference type="EMBL" id="JACCBM010000001">
    <property type="protein sequence ID" value="NYD71755.1"/>
    <property type="molecule type" value="Genomic_DNA"/>
</dbReference>
<keyword evidence="3" id="KW-1185">Reference proteome</keyword>
<dbReference type="InterPro" id="IPR021527">
    <property type="entry name" value="DUF2795"/>
</dbReference>
<comment type="caution">
    <text evidence="2">The sequence shown here is derived from an EMBL/GenBank/DDBJ whole genome shotgun (WGS) entry which is preliminary data.</text>
</comment>
<protein>
    <recommendedName>
        <fullName evidence="4">DUF2795 domain-containing protein</fullName>
    </recommendedName>
</protein>
<accession>A0A852SSM4</accession>